<dbReference type="InterPro" id="IPR019438">
    <property type="entry name" value="Q_salvage"/>
</dbReference>
<evidence type="ECO:0000256" key="2">
    <source>
        <dbReference type="ARBA" id="ARBA00035119"/>
    </source>
</evidence>
<accession>A0A9X3NI64</accession>
<dbReference type="PANTHER" id="PTHR21314">
    <property type="entry name" value="QUEUOSINE 5'-PHOSPHATE N-GLYCOSYLASE_HYDROLASE-RELATED"/>
    <property type="match status" value="1"/>
</dbReference>
<dbReference type="RefSeq" id="WP_270030064.1">
    <property type="nucleotide sequence ID" value="NZ_JAPDDP010000122.1"/>
</dbReference>
<reference evidence="6" key="1">
    <citation type="submission" date="2022-10" db="EMBL/GenBank/DDBJ databases">
        <title>The WGS of Solirubrobacter phytolaccae KCTC 29190.</title>
        <authorList>
            <person name="Jiang Z."/>
        </authorList>
    </citation>
    <scope>NUCLEOTIDE SEQUENCE</scope>
    <source>
        <strain evidence="6">KCTC 29190</strain>
    </source>
</reference>
<gene>
    <name evidence="6" type="ORF">OJ997_34955</name>
</gene>
<sequence>MLADEVRRHCAQIAASAKHVTIDLDAPIALDGVAGLDDTLHFLEGSEEDVARYVFILDAINFGSGFFHELATTTDAITERLTAHAREHGPWTADALQHLDARQVGNTLGLEPSHRLTHLYAEALNQLGAWLPDNPIGATADDLARRLTQMPFFADHGFYKRAQITANDLQLAGVADFPDIDRLTIFADNLVPQVLRLDGVLIYDDALAHAVDEQLELPAGGEFERELRATAVHACEQLAAKAQVPPRTLDNWLWNRGQHPPYSERPAHITKTVFY</sequence>
<evidence type="ECO:0000313" key="6">
    <source>
        <dbReference type="EMBL" id="MDA0185557.1"/>
    </source>
</evidence>
<dbReference type="AlphaFoldDB" id="A0A9X3NI64"/>
<dbReference type="Proteomes" id="UP001147653">
    <property type="component" value="Unassembled WGS sequence"/>
</dbReference>
<dbReference type="Pfam" id="PF10343">
    <property type="entry name" value="Q_salvage"/>
    <property type="match status" value="1"/>
</dbReference>
<dbReference type="EMBL" id="JAPDDP010000122">
    <property type="protein sequence ID" value="MDA0185557.1"/>
    <property type="molecule type" value="Genomic_DNA"/>
</dbReference>
<comment type="similarity">
    <text evidence="2">Belongs to the QNG1 protein family.</text>
</comment>
<dbReference type="PANTHER" id="PTHR21314:SF0">
    <property type="entry name" value="QUEUOSINE 5'-PHOSPHATE N-GLYCOSYLASE_HYDROLASE"/>
    <property type="match status" value="1"/>
</dbReference>
<evidence type="ECO:0000256" key="1">
    <source>
        <dbReference type="ARBA" id="ARBA00022801"/>
    </source>
</evidence>
<evidence type="ECO:0000256" key="5">
    <source>
        <dbReference type="ARBA" id="ARBA00048204"/>
    </source>
</evidence>
<keyword evidence="1" id="KW-0378">Hydrolase</keyword>
<dbReference type="GO" id="GO:0006400">
    <property type="term" value="P:tRNA modification"/>
    <property type="evidence" value="ECO:0007669"/>
    <property type="project" value="TreeGrafter"/>
</dbReference>
<keyword evidence="7" id="KW-1185">Reference proteome</keyword>
<proteinExistence type="inferred from homology"/>
<comment type="catalytic activity">
    <reaction evidence="5">
        <text>queuosine 5'-phosphate + H2O = queuine + D-ribose 5-phosphate</text>
        <dbReference type="Rhea" id="RHEA:75387"/>
        <dbReference type="ChEBI" id="CHEBI:15377"/>
        <dbReference type="ChEBI" id="CHEBI:17433"/>
        <dbReference type="ChEBI" id="CHEBI:78346"/>
        <dbReference type="ChEBI" id="CHEBI:194371"/>
    </reaction>
    <physiologicalReaction direction="left-to-right" evidence="5">
        <dbReference type="Rhea" id="RHEA:75388"/>
    </physiologicalReaction>
</comment>
<protein>
    <recommendedName>
        <fullName evidence="3">Queuosine 5'-phosphate N-glycosylase/hydrolase</fullName>
    </recommendedName>
    <alternativeName>
        <fullName evidence="4">Queuosine-nucleotide N-glycosylase/hydrolase</fullName>
    </alternativeName>
</protein>
<evidence type="ECO:0000313" key="7">
    <source>
        <dbReference type="Proteomes" id="UP001147653"/>
    </source>
</evidence>
<name>A0A9X3NI64_9ACTN</name>
<evidence type="ECO:0000256" key="4">
    <source>
        <dbReference type="ARBA" id="ARBA00035393"/>
    </source>
</evidence>
<organism evidence="6 7">
    <name type="scientific">Solirubrobacter phytolaccae</name>
    <dbReference type="NCBI Taxonomy" id="1404360"/>
    <lineage>
        <taxon>Bacteria</taxon>
        <taxon>Bacillati</taxon>
        <taxon>Actinomycetota</taxon>
        <taxon>Thermoleophilia</taxon>
        <taxon>Solirubrobacterales</taxon>
        <taxon>Solirubrobacteraceae</taxon>
        <taxon>Solirubrobacter</taxon>
    </lineage>
</organism>
<evidence type="ECO:0000256" key="3">
    <source>
        <dbReference type="ARBA" id="ARBA00035306"/>
    </source>
</evidence>
<dbReference type="GO" id="GO:0016787">
    <property type="term" value="F:hydrolase activity"/>
    <property type="evidence" value="ECO:0007669"/>
    <property type="project" value="UniProtKB-KW"/>
</dbReference>
<comment type="caution">
    <text evidence="6">The sequence shown here is derived from an EMBL/GenBank/DDBJ whole genome shotgun (WGS) entry which is preliminary data.</text>
</comment>